<evidence type="ECO:0000256" key="1">
    <source>
        <dbReference type="SAM" id="Phobius"/>
    </source>
</evidence>
<evidence type="ECO:0000313" key="4">
    <source>
        <dbReference type="Proteomes" id="UP000319722"/>
    </source>
</evidence>
<accession>A0A561BBY8</accession>
<comment type="caution">
    <text evidence="3">The sequence shown here is derived from an EMBL/GenBank/DDBJ whole genome shotgun (WGS) entry which is preliminary data.</text>
</comment>
<dbReference type="Proteomes" id="UP000319722">
    <property type="component" value="Unassembled WGS sequence"/>
</dbReference>
<evidence type="ECO:0000313" key="3">
    <source>
        <dbReference type="EMBL" id="TWD76415.1"/>
    </source>
</evidence>
<proteinExistence type="predicted"/>
<dbReference type="InterPro" id="IPR029058">
    <property type="entry name" value="AB_hydrolase_fold"/>
</dbReference>
<evidence type="ECO:0000259" key="2">
    <source>
        <dbReference type="Pfam" id="PF12697"/>
    </source>
</evidence>
<dbReference type="Gene3D" id="3.40.50.1820">
    <property type="entry name" value="alpha/beta hydrolase"/>
    <property type="match status" value="1"/>
</dbReference>
<dbReference type="SUPFAM" id="SSF53474">
    <property type="entry name" value="alpha/beta-Hydrolases"/>
    <property type="match status" value="1"/>
</dbReference>
<dbReference type="Pfam" id="PF12697">
    <property type="entry name" value="Abhydrolase_6"/>
    <property type="match status" value="1"/>
</dbReference>
<name>A0A561BBY8_9BURK</name>
<dbReference type="InterPro" id="IPR000073">
    <property type="entry name" value="AB_hydrolase_1"/>
</dbReference>
<dbReference type="AlphaFoldDB" id="A0A561BBY8"/>
<reference evidence="3 4" key="1">
    <citation type="submission" date="2019-06" db="EMBL/GenBank/DDBJ databases">
        <title>Sorghum-associated microbial communities from plants grown in Nebraska, USA.</title>
        <authorList>
            <person name="Schachtman D."/>
        </authorList>
    </citation>
    <scope>NUCLEOTIDE SEQUENCE [LARGE SCALE GENOMIC DNA]</scope>
    <source>
        <strain evidence="3 4">T529</strain>
    </source>
</reference>
<keyword evidence="1" id="KW-1133">Transmembrane helix</keyword>
<dbReference type="PANTHER" id="PTHR43139">
    <property type="entry name" value="SI:DKEY-122A22.2"/>
    <property type="match status" value="1"/>
</dbReference>
<keyword evidence="1" id="KW-0812">Transmembrane</keyword>
<organism evidence="3 4">
    <name type="scientific">Variovorax beijingensis</name>
    <dbReference type="NCBI Taxonomy" id="2496117"/>
    <lineage>
        <taxon>Bacteria</taxon>
        <taxon>Pseudomonadati</taxon>
        <taxon>Pseudomonadota</taxon>
        <taxon>Betaproteobacteria</taxon>
        <taxon>Burkholderiales</taxon>
        <taxon>Comamonadaceae</taxon>
        <taxon>Variovorax</taxon>
    </lineage>
</organism>
<gene>
    <name evidence="3" type="ORF">FB547_11251</name>
</gene>
<protein>
    <submittedName>
        <fullName evidence="3">Pimeloyl-ACP methyl ester carboxylesterase</fullName>
    </submittedName>
</protein>
<dbReference type="PANTHER" id="PTHR43139:SF52">
    <property type="entry name" value="SI:DKEY-122A22.2"/>
    <property type="match status" value="1"/>
</dbReference>
<feature type="transmembrane region" description="Helical" evidence="1">
    <location>
        <begin position="55"/>
        <end position="76"/>
    </location>
</feature>
<dbReference type="EMBL" id="VIVL01000012">
    <property type="protein sequence ID" value="TWD76415.1"/>
    <property type="molecule type" value="Genomic_DNA"/>
</dbReference>
<keyword evidence="1" id="KW-0472">Membrane</keyword>
<dbReference type="InterPro" id="IPR052370">
    <property type="entry name" value="Meta-cleavage_hydrolase"/>
</dbReference>
<feature type="domain" description="AB hydrolase-1" evidence="2">
    <location>
        <begin position="119"/>
        <end position="371"/>
    </location>
</feature>
<sequence length="384" mass="41142">MGQEGIVVLGCPRLSSRGCAHGAVAVRHLEGRRQFAREHLRAIKLDVRTSRHSTLRAGLAAVAALAVLAGLAGVAYEQIGRYRAARDFPTPGRMVDIGGRGIQLDCRGTGSPTVVFEAGLSVDGSLSWSAVQPKVAAHTRACAYSRAGLMWSDPSNTPPGATQAVHDLHAVLARAGERGPYVLVGHSLGGLYALGFTHRFGTEVAGLVLVDPSHPEQVERVAHFMTESRSMRSRIGIALAPFGVLRAAAPMLLPESPHRSAQDMQAVRAFAPKSLRTLLAEGDAVDASLAEAMDFQHLGDRPLVVLTAMAPLTATELREMKVTPEQGRQVQAIWRHMHEEMAAWSSRGRQLLVASAGHNIQLDEPQVVVDAVLSVIDAVHAERR</sequence>